<dbReference type="EMBL" id="QCYY01001282">
    <property type="protein sequence ID" value="ROT79165.1"/>
    <property type="molecule type" value="Genomic_DNA"/>
</dbReference>
<evidence type="ECO:0000313" key="3">
    <source>
        <dbReference type="Proteomes" id="UP000283509"/>
    </source>
</evidence>
<dbReference type="Proteomes" id="UP000283509">
    <property type="component" value="Unassembled WGS sequence"/>
</dbReference>
<organism evidence="2 3">
    <name type="scientific">Penaeus vannamei</name>
    <name type="common">Whiteleg shrimp</name>
    <name type="synonym">Litopenaeus vannamei</name>
    <dbReference type="NCBI Taxonomy" id="6689"/>
    <lineage>
        <taxon>Eukaryota</taxon>
        <taxon>Metazoa</taxon>
        <taxon>Ecdysozoa</taxon>
        <taxon>Arthropoda</taxon>
        <taxon>Crustacea</taxon>
        <taxon>Multicrustacea</taxon>
        <taxon>Malacostraca</taxon>
        <taxon>Eumalacostraca</taxon>
        <taxon>Eucarida</taxon>
        <taxon>Decapoda</taxon>
        <taxon>Dendrobranchiata</taxon>
        <taxon>Penaeoidea</taxon>
        <taxon>Penaeidae</taxon>
        <taxon>Penaeus</taxon>
    </lineage>
</organism>
<keyword evidence="1" id="KW-0472">Membrane</keyword>
<name>A0A3R7PWD6_PENVA</name>
<keyword evidence="1" id="KW-0812">Transmembrane</keyword>
<keyword evidence="3" id="KW-1185">Reference proteome</keyword>
<dbReference type="OrthoDB" id="6361214at2759"/>
<comment type="caution">
    <text evidence="2">The sequence shown here is derived from an EMBL/GenBank/DDBJ whole genome shotgun (WGS) entry which is preliminary data.</text>
</comment>
<reference evidence="2 3" key="2">
    <citation type="submission" date="2019-01" db="EMBL/GenBank/DDBJ databases">
        <title>The decoding of complex shrimp genome reveals the adaptation for benthos swimmer, frequently molting mechanism and breeding impact on genome.</title>
        <authorList>
            <person name="Sun Y."/>
            <person name="Gao Y."/>
            <person name="Yu Y."/>
        </authorList>
    </citation>
    <scope>NUCLEOTIDE SEQUENCE [LARGE SCALE GENOMIC DNA]</scope>
    <source>
        <tissue evidence="2">Muscle</tissue>
    </source>
</reference>
<evidence type="ECO:0000256" key="1">
    <source>
        <dbReference type="SAM" id="Phobius"/>
    </source>
</evidence>
<feature type="transmembrane region" description="Helical" evidence="1">
    <location>
        <begin position="706"/>
        <end position="726"/>
    </location>
</feature>
<protein>
    <submittedName>
        <fullName evidence="2">Uncharacterized protein</fullName>
    </submittedName>
</protein>
<keyword evidence="1" id="KW-1133">Transmembrane helix</keyword>
<accession>A0A3R7PWD6</accession>
<reference evidence="2 3" key="1">
    <citation type="submission" date="2018-04" db="EMBL/GenBank/DDBJ databases">
        <authorList>
            <person name="Zhang X."/>
            <person name="Yuan J."/>
            <person name="Li F."/>
            <person name="Xiang J."/>
        </authorList>
    </citation>
    <scope>NUCLEOTIDE SEQUENCE [LARGE SCALE GENOMIC DNA]</scope>
    <source>
        <tissue evidence="2">Muscle</tissue>
    </source>
</reference>
<gene>
    <name evidence="2" type="ORF">C7M84_002114</name>
</gene>
<sequence length="728" mass="79455">MERQIFKRPQRTPTTLLPPIPLTIRELRKVGRPDDPSGRQQNIRLVVARHDPIPGAETFSLSLQTFDNRTISYEVVHLPDPDATEFEFGGNFVGAKEISVRAEKNGSVLAHGSSAFSKSSVNQFKQTSIFIWFSARTDPGSKVAWVGDPQTPSLRVDPGERSQVEVPGHPPCARNVSGGPCYYLGHSDRPLDPPAPRCDDLGLVVFCDEVVSQLQPVWCVGCWCVGAVCRCWCVGAGVVPGVCRVLVCRVLCPDYPTNLQLYNREMLRVLLSPLPSRTEVVVSLPDSDTILSPDDYACGESYILTCVQPVDVPASVGHVYITAVGLDEEGYVNVSSATLFEVFEARAVRLAPDVYEVVPAPSNSPGNYSVSLNANAFVSCGGDGVQEDSDCRVYFDRVIYEHNVTLAKRGRLFNMVLYPVVKEDPPPSSKIHSITSLSESPSKMRVQVKSRNTITKAEFVLFEDNVATSSLEVEVDLADSGYVADVPACEGRCEFVLLGYGVDGDLVETGQAYFSLEDLDKDVVEVGRETALNSSSLRVEATWGNDVTVEGVGKCNGYRSPCYFFGVARETVESATYCINITSLPIYGLNRTWLFHCSDEVIPYSELRGDFSLTLTSFSEMVVSGSFPTNLTEIVVFDPVFHKELSIGSTKCSGTSGTTQECKRFISGQNGWSPLGVLVTALESNGTVLSSVVMTYTYPEESTPTWVIVVSIFGSLALVALVVAFVRR</sequence>
<proteinExistence type="predicted"/>
<dbReference type="AlphaFoldDB" id="A0A3R7PWD6"/>
<evidence type="ECO:0000313" key="2">
    <source>
        <dbReference type="EMBL" id="ROT79165.1"/>
    </source>
</evidence>